<dbReference type="UniPathway" id="UPA00028">
    <property type="reaction ID" value="UER00004"/>
</dbReference>
<dbReference type="Pfam" id="PF08546">
    <property type="entry name" value="ApbA_C"/>
    <property type="match status" value="1"/>
</dbReference>
<dbReference type="InterPro" id="IPR013752">
    <property type="entry name" value="KPA_reductase"/>
</dbReference>
<evidence type="ECO:0000256" key="9">
    <source>
        <dbReference type="ARBA" id="ARBA00032024"/>
    </source>
</evidence>
<proteinExistence type="inferred from homology"/>
<feature type="domain" description="Ketopantoate reductase N-terminal" evidence="12">
    <location>
        <begin position="7"/>
        <end position="154"/>
    </location>
</feature>
<dbReference type="InterPro" id="IPR050838">
    <property type="entry name" value="Ketopantoate_reductase"/>
</dbReference>
<dbReference type="InterPro" id="IPR036291">
    <property type="entry name" value="NAD(P)-bd_dom_sf"/>
</dbReference>
<dbReference type="SUPFAM" id="SSF48179">
    <property type="entry name" value="6-phosphogluconate dehydrogenase C-terminal domain-like"/>
    <property type="match status" value="1"/>
</dbReference>
<comment type="function">
    <text evidence="1 11">Catalyzes the NADPH-dependent reduction of ketopantoate into pantoic acid.</text>
</comment>
<sequence length="300" mass="33533">MEQKMKIGVLGGGALGMLYGGAFSETYPTTIYTRTEEQARKITQNGLLLSIGTKRKKLFPAALVSGKLASSQSIDILFVALKSYQLPAVMPLLRQLPAHIVLCFLSNGIGHLAYLNDLPARTVIVATSEHGAVREHLNQLDWRGMGKTNYSYYRQIREDTVMLDAFFEAQTEFIFQKHADYLPMLFRKLIANSCINPLTAIWQVNNGQLIEVEGYRRILKVLVTEVEGVLGLTDQWEQVVAICRGTAENFSSMATDIANQRPTEADSILKPILEMATEKGIGTPLLELIYEKIIHLERKS</sequence>
<keyword evidence="7 11" id="KW-0521">NADP</keyword>
<evidence type="ECO:0000256" key="5">
    <source>
        <dbReference type="ARBA" id="ARBA00019465"/>
    </source>
</evidence>
<dbReference type="GO" id="GO:0050661">
    <property type="term" value="F:NADP binding"/>
    <property type="evidence" value="ECO:0007669"/>
    <property type="project" value="TreeGrafter"/>
</dbReference>
<evidence type="ECO:0000259" key="12">
    <source>
        <dbReference type="Pfam" id="PF02558"/>
    </source>
</evidence>
<dbReference type="InterPro" id="IPR008927">
    <property type="entry name" value="6-PGluconate_DH-like_C_sf"/>
</dbReference>
<dbReference type="Pfam" id="PF02558">
    <property type="entry name" value="ApbA"/>
    <property type="match status" value="1"/>
</dbReference>
<dbReference type="Proteomes" id="UP000019251">
    <property type="component" value="Unassembled WGS sequence"/>
</dbReference>
<evidence type="ECO:0000256" key="4">
    <source>
        <dbReference type="ARBA" id="ARBA00013014"/>
    </source>
</evidence>
<evidence type="ECO:0000256" key="3">
    <source>
        <dbReference type="ARBA" id="ARBA00007870"/>
    </source>
</evidence>
<comment type="catalytic activity">
    <reaction evidence="10 11">
        <text>(R)-pantoate + NADP(+) = 2-dehydropantoate + NADPH + H(+)</text>
        <dbReference type="Rhea" id="RHEA:16233"/>
        <dbReference type="ChEBI" id="CHEBI:11561"/>
        <dbReference type="ChEBI" id="CHEBI:15378"/>
        <dbReference type="ChEBI" id="CHEBI:15980"/>
        <dbReference type="ChEBI" id="CHEBI:57783"/>
        <dbReference type="ChEBI" id="CHEBI:58349"/>
        <dbReference type="EC" id="1.1.1.169"/>
    </reaction>
</comment>
<feature type="domain" description="Ketopantoate reductase C-terminal" evidence="13">
    <location>
        <begin position="184"/>
        <end position="295"/>
    </location>
</feature>
<comment type="pathway">
    <text evidence="2 11">Cofactor biosynthesis; (R)-pantothenate biosynthesis; (R)-pantoate from 3-methyl-2-oxobutanoate: step 2/2.</text>
</comment>
<gene>
    <name evidence="14" type="ORF">LMUR_04083</name>
</gene>
<dbReference type="PANTHER" id="PTHR43765">
    <property type="entry name" value="2-DEHYDROPANTOATE 2-REDUCTASE-RELATED"/>
    <property type="match status" value="1"/>
</dbReference>
<evidence type="ECO:0000256" key="10">
    <source>
        <dbReference type="ARBA" id="ARBA00048793"/>
    </source>
</evidence>
<comment type="caution">
    <text evidence="14">The sequence shown here is derived from an EMBL/GenBank/DDBJ whole genome shotgun (WGS) entry which is preliminary data.</text>
</comment>
<dbReference type="SUPFAM" id="SSF51735">
    <property type="entry name" value="NAD(P)-binding Rossmann-fold domains"/>
    <property type="match status" value="1"/>
</dbReference>
<dbReference type="GO" id="GO:0008677">
    <property type="term" value="F:2-dehydropantoate 2-reductase activity"/>
    <property type="evidence" value="ECO:0007669"/>
    <property type="project" value="UniProtKB-EC"/>
</dbReference>
<evidence type="ECO:0000256" key="6">
    <source>
        <dbReference type="ARBA" id="ARBA00022655"/>
    </source>
</evidence>
<keyword evidence="6 11" id="KW-0566">Pantothenate biosynthesis</keyword>
<dbReference type="GO" id="GO:0005737">
    <property type="term" value="C:cytoplasm"/>
    <property type="evidence" value="ECO:0007669"/>
    <property type="project" value="TreeGrafter"/>
</dbReference>
<evidence type="ECO:0000313" key="14">
    <source>
        <dbReference type="EMBL" id="EUJ29275.1"/>
    </source>
</evidence>
<dbReference type="EC" id="1.1.1.169" evidence="4 11"/>
<evidence type="ECO:0000256" key="1">
    <source>
        <dbReference type="ARBA" id="ARBA00002919"/>
    </source>
</evidence>
<dbReference type="EMBL" id="AODG01000005">
    <property type="protein sequence ID" value="EUJ29275.1"/>
    <property type="molecule type" value="Genomic_DNA"/>
</dbReference>
<evidence type="ECO:0000256" key="2">
    <source>
        <dbReference type="ARBA" id="ARBA00004994"/>
    </source>
</evidence>
<evidence type="ECO:0000256" key="7">
    <source>
        <dbReference type="ARBA" id="ARBA00022857"/>
    </source>
</evidence>
<dbReference type="RefSeq" id="WP_052009102.1">
    <property type="nucleotide sequence ID" value="NZ_AODG01000005.1"/>
</dbReference>
<dbReference type="Gene3D" id="1.10.1040.10">
    <property type="entry name" value="N-(1-d-carboxylethyl)-l-norvaline Dehydrogenase, domain 2"/>
    <property type="match status" value="1"/>
</dbReference>
<dbReference type="AlphaFoldDB" id="A0A829R7W1"/>
<reference evidence="14 15" key="1">
    <citation type="submission" date="2012-12" db="EMBL/GenBank/DDBJ databases">
        <title>Novel taxa of Listeriaceae from agricultural environments in the United States.</title>
        <authorList>
            <person name="den Bakker H.C."/>
            <person name="Allred A."/>
            <person name="Warchocki S."/>
            <person name="Wright E.M."/>
            <person name="Burrell A."/>
            <person name="Nightingale K.K."/>
            <person name="Kephart D."/>
            <person name="Wiedmann M."/>
        </authorList>
    </citation>
    <scope>NUCLEOTIDE SEQUENCE [LARGE SCALE GENOMIC DNA]</scope>
    <source>
        <strain evidence="14 15">FSL F6-1183</strain>
    </source>
</reference>
<evidence type="ECO:0000256" key="8">
    <source>
        <dbReference type="ARBA" id="ARBA00023002"/>
    </source>
</evidence>
<comment type="similarity">
    <text evidence="3 11">Belongs to the ketopantoate reductase family.</text>
</comment>
<dbReference type="Gene3D" id="3.40.50.720">
    <property type="entry name" value="NAD(P)-binding Rossmann-like Domain"/>
    <property type="match status" value="1"/>
</dbReference>
<dbReference type="InterPro" id="IPR003710">
    <property type="entry name" value="ApbA"/>
</dbReference>
<dbReference type="GO" id="GO:0015940">
    <property type="term" value="P:pantothenate biosynthetic process"/>
    <property type="evidence" value="ECO:0007669"/>
    <property type="project" value="UniProtKB-UniPathway"/>
</dbReference>
<evidence type="ECO:0000256" key="11">
    <source>
        <dbReference type="RuleBase" id="RU362068"/>
    </source>
</evidence>
<name>A0A829R7W1_LISGR</name>
<dbReference type="InterPro" id="IPR013332">
    <property type="entry name" value="KPR_N"/>
</dbReference>
<dbReference type="PANTHER" id="PTHR43765:SF2">
    <property type="entry name" value="2-DEHYDROPANTOATE 2-REDUCTASE"/>
    <property type="match status" value="1"/>
</dbReference>
<dbReference type="NCBIfam" id="TIGR00745">
    <property type="entry name" value="apbA_panE"/>
    <property type="match status" value="1"/>
</dbReference>
<organism evidence="14 15">
    <name type="scientific">Listeria grayi FSL F6-1183</name>
    <dbReference type="NCBI Taxonomy" id="1265827"/>
    <lineage>
        <taxon>Bacteria</taxon>
        <taxon>Bacillati</taxon>
        <taxon>Bacillota</taxon>
        <taxon>Bacilli</taxon>
        <taxon>Bacillales</taxon>
        <taxon>Listeriaceae</taxon>
        <taxon>Listeria</taxon>
    </lineage>
</organism>
<accession>A0A829R7W1</accession>
<evidence type="ECO:0000313" key="15">
    <source>
        <dbReference type="Proteomes" id="UP000019251"/>
    </source>
</evidence>
<evidence type="ECO:0000259" key="13">
    <source>
        <dbReference type="Pfam" id="PF08546"/>
    </source>
</evidence>
<keyword evidence="8 11" id="KW-0560">Oxidoreductase</keyword>
<protein>
    <recommendedName>
        <fullName evidence="5 11">2-dehydropantoate 2-reductase</fullName>
        <ecNumber evidence="4 11">1.1.1.169</ecNumber>
    </recommendedName>
    <alternativeName>
        <fullName evidence="9 11">Ketopantoate reductase</fullName>
    </alternativeName>
</protein>
<dbReference type="InterPro" id="IPR013328">
    <property type="entry name" value="6PGD_dom2"/>
</dbReference>